<dbReference type="PROSITE" id="PS50937">
    <property type="entry name" value="HTH_MERR_2"/>
    <property type="match status" value="1"/>
</dbReference>
<dbReference type="Pfam" id="PF12728">
    <property type="entry name" value="HTH_17"/>
    <property type="match status" value="1"/>
</dbReference>
<comment type="caution">
    <text evidence="2">The sequence shown here is derived from an EMBL/GenBank/DDBJ whole genome shotgun (WGS) entry which is preliminary data.</text>
</comment>
<dbReference type="RefSeq" id="WP_130060843.1">
    <property type="nucleotide sequence ID" value="NZ_JAHYNK010000005.1"/>
</dbReference>
<dbReference type="GO" id="GO:0006355">
    <property type="term" value="P:regulation of DNA-templated transcription"/>
    <property type="evidence" value="ECO:0007669"/>
    <property type="project" value="InterPro"/>
</dbReference>
<dbReference type="InterPro" id="IPR009061">
    <property type="entry name" value="DNA-bd_dom_put_sf"/>
</dbReference>
<dbReference type="AlphaFoldDB" id="A0A5M5M4W4"/>
<evidence type="ECO:0000313" key="2">
    <source>
        <dbReference type="EMBL" id="KAA4538434.1"/>
    </source>
</evidence>
<dbReference type="Proteomes" id="UP000478493">
    <property type="component" value="Unassembled WGS sequence"/>
</dbReference>
<feature type="domain" description="HTH merR-type" evidence="1">
    <location>
        <begin position="48"/>
        <end position="97"/>
    </location>
</feature>
<protein>
    <submittedName>
        <fullName evidence="2">Helix-turn-helix domain-containing protein</fullName>
    </submittedName>
</protein>
<name>A0A5M5M4W4_BACOV</name>
<reference evidence="2 3" key="1">
    <citation type="journal article" date="2019" name="Nat. Med.">
        <title>A library of human gut bacterial isolates paired with longitudinal multiomics data enables mechanistic microbiome research.</title>
        <authorList>
            <person name="Poyet M."/>
            <person name="Groussin M."/>
            <person name="Gibbons S.M."/>
            <person name="Avila-Pacheco J."/>
            <person name="Jiang X."/>
            <person name="Kearney S.M."/>
            <person name="Perrotta A.R."/>
            <person name="Berdy B."/>
            <person name="Zhao S."/>
            <person name="Lieberman T.D."/>
            <person name="Swanson P.K."/>
            <person name="Smith M."/>
            <person name="Roesemann S."/>
            <person name="Alexander J.E."/>
            <person name="Rich S.A."/>
            <person name="Livny J."/>
            <person name="Vlamakis H."/>
            <person name="Clish C."/>
            <person name="Bullock K."/>
            <person name="Deik A."/>
            <person name="Scott J."/>
            <person name="Pierce K.A."/>
            <person name="Xavier R.J."/>
            <person name="Alm E.J."/>
        </authorList>
    </citation>
    <scope>NUCLEOTIDE SEQUENCE [LARGE SCALE GENOMIC DNA]</scope>
    <source>
        <strain evidence="2 3">BIOML-A41</strain>
    </source>
</reference>
<dbReference type="GO" id="GO:0003677">
    <property type="term" value="F:DNA binding"/>
    <property type="evidence" value="ECO:0007669"/>
    <property type="project" value="InterPro"/>
</dbReference>
<accession>A0A5M5M4W4</accession>
<dbReference type="Gene3D" id="1.10.1660.10">
    <property type="match status" value="1"/>
</dbReference>
<sequence>MGITEILDSGADVTLKIKSKDLKDFAEHLIEKSIKGVKESFVRPEERYLTIKEVAEKLHVDPSTLWSWDKRGYLRKIEVGGKRLYRESDVEAILNRK</sequence>
<gene>
    <name evidence="2" type="ORF">F3B85_09345</name>
</gene>
<evidence type="ECO:0000259" key="1">
    <source>
        <dbReference type="PROSITE" id="PS50937"/>
    </source>
</evidence>
<dbReference type="InterPro" id="IPR000551">
    <property type="entry name" value="MerR-type_HTH_dom"/>
</dbReference>
<dbReference type="InterPro" id="IPR041657">
    <property type="entry name" value="HTH_17"/>
</dbReference>
<organism evidence="2 3">
    <name type="scientific">Bacteroides ovatus</name>
    <dbReference type="NCBI Taxonomy" id="28116"/>
    <lineage>
        <taxon>Bacteria</taxon>
        <taxon>Pseudomonadati</taxon>
        <taxon>Bacteroidota</taxon>
        <taxon>Bacteroidia</taxon>
        <taxon>Bacteroidales</taxon>
        <taxon>Bacteroidaceae</taxon>
        <taxon>Bacteroides</taxon>
    </lineage>
</organism>
<evidence type="ECO:0000313" key="3">
    <source>
        <dbReference type="Proteomes" id="UP000478493"/>
    </source>
</evidence>
<dbReference type="SUPFAM" id="SSF46955">
    <property type="entry name" value="Putative DNA-binding domain"/>
    <property type="match status" value="1"/>
</dbReference>
<dbReference type="EMBL" id="VWGP01000005">
    <property type="protein sequence ID" value="KAA4538434.1"/>
    <property type="molecule type" value="Genomic_DNA"/>
</dbReference>
<proteinExistence type="predicted"/>